<gene>
    <name evidence="4" type="ORF">SAMN05216231_0297</name>
</gene>
<comment type="similarity">
    <text evidence="1">Belongs to the peptidase A24 family.</text>
</comment>
<dbReference type="InterPro" id="IPR050882">
    <property type="entry name" value="Prepilin_peptidase/N-MTase"/>
</dbReference>
<dbReference type="STRING" id="553311.SAMN05216231_0297"/>
<reference evidence="4 5" key="1">
    <citation type="submission" date="2016-10" db="EMBL/GenBank/DDBJ databases">
        <authorList>
            <person name="de Groot N.N."/>
        </authorList>
    </citation>
    <scope>NUCLEOTIDE SEQUENCE [LARGE SCALE GENOMIC DNA]</scope>
    <source>
        <strain evidence="4 5">CGMCC 1.10449</strain>
    </source>
</reference>
<feature type="domain" description="Prepilin type IV endopeptidase peptidase" evidence="3">
    <location>
        <begin position="5"/>
        <end position="107"/>
    </location>
</feature>
<dbReference type="PANTHER" id="PTHR30487:SF0">
    <property type="entry name" value="PREPILIN LEADER PEPTIDASE_N-METHYLTRANSFERASE-RELATED"/>
    <property type="match status" value="1"/>
</dbReference>
<dbReference type="Pfam" id="PF01478">
    <property type="entry name" value="Peptidase_A24"/>
    <property type="match status" value="1"/>
</dbReference>
<dbReference type="Gene3D" id="1.20.120.1220">
    <property type="match status" value="1"/>
</dbReference>
<dbReference type="EMBL" id="FNKD01000001">
    <property type="protein sequence ID" value="SDQ07820.1"/>
    <property type="molecule type" value="Genomic_DNA"/>
</dbReference>
<feature type="transmembrane region" description="Helical" evidence="2">
    <location>
        <begin position="89"/>
        <end position="111"/>
    </location>
</feature>
<protein>
    <submittedName>
        <fullName evidence="4">Prepilin peptidase CpaA</fullName>
    </submittedName>
</protein>
<proteinExistence type="inferred from homology"/>
<feature type="transmembrane region" description="Helical" evidence="2">
    <location>
        <begin position="47"/>
        <end position="68"/>
    </location>
</feature>
<dbReference type="Proteomes" id="UP000199444">
    <property type="component" value="Unassembled WGS sequence"/>
</dbReference>
<evidence type="ECO:0000256" key="2">
    <source>
        <dbReference type="SAM" id="Phobius"/>
    </source>
</evidence>
<keyword evidence="2" id="KW-0472">Membrane</keyword>
<feature type="transmembrane region" description="Helical" evidence="2">
    <location>
        <begin position="23"/>
        <end position="41"/>
    </location>
</feature>
<organism evidence="4 5">
    <name type="scientific">Virgibacillus salinus</name>
    <dbReference type="NCBI Taxonomy" id="553311"/>
    <lineage>
        <taxon>Bacteria</taxon>
        <taxon>Bacillati</taxon>
        <taxon>Bacillota</taxon>
        <taxon>Bacilli</taxon>
        <taxon>Bacillales</taxon>
        <taxon>Bacillaceae</taxon>
        <taxon>Virgibacillus</taxon>
    </lineage>
</organism>
<dbReference type="GO" id="GO:0004190">
    <property type="term" value="F:aspartic-type endopeptidase activity"/>
    <property type="evidence" value="ECO:0007669"/>
    <property type="project" value="InterPro"/>
</dbReference>
<dbReference type="GO" id="GO:0005886">
    <property type="term" value="C:plasma membrane"/>
    <property type="evidence" value="ECO:0007669"/>
    <property type="project" value="TreeGrafter"/>
</dbReference>
<name>A0A1H0XY61_9BACI</name>
<dbReference type="InterPro" id="IPR000045">
    <property type="entry name" value="Prepilin_IV_endopep_pep"/>
</dbReference>
<evidence type="ECO:0000313" key="4">
    <source>
        <dbReference type="EMBL" id="SDQ07820.1"/>
    </source>
</evidence>
<dbReference type="PANTHER" id="PTHR30487">
    <property type="entry name" value="TYPE 4 PREPILIN-LIKE PROTEINS LEADER PEPTIDE-PROCESSING ENZYME"/>
    <property type="match status" value="1"/>
</dbReference>
<feature type="transmembrane region" description="Helical" evidence="2">
    <location>
        <begin position="149"/>
        <end position="168"/>
    </location>
</feature>
<evidence type="ECO:0000259" key="3">
    <source>
        <dbReference type="Pfam" id="PF01478"/>
    </source>
</evidence>
<evidence type="ECO:0000256" key="1">
    <source>
        <dbReference type="ARBA" id="ARBA00005801"/>
    </source>
</evidence>
<keyword evidence="2" id="KW-1133">Transmembrane helix</keyword>
<dbReference type="GO" id="GO:0006465">
    <property type="term" value="P:signal peptide processing"/>
    <property type="evidence" value="ECO:0007669"/>
    <property type="project" value="TreeGrafter"/>
</dbReference>
<dbReference type="AlphaFoldDB" id="A0A1H0XY61"/>
<accession>A0A1H0XY61</accession>
<sequence>MTNLAIILILIISTITDLRSRKILNIVTMPAIIFALIYHLITNGLDGFLFSGQGFLVGIGLLFIPFMMGGIGAGDVKLLAAVGAWKGTLFVLYTGIYAGVFGGLIALFILIKRKQLVWTVKNMLFSLLFLKSTKGSLEISNDTQNNVSIPYAIPIVLGALMTFIMESYL</sequence>
<keyword evidence="2" id="KW-0812">Transmembrane</keyword>
<dbReference type="RefSeq" id="WP_092491187.1">
    <property type="nucleotide sequence ID" value="NZ_FNKD01000001.1"/>
</dbReference>
<keyword evidence="5" id="KW-1185">Reference proteome</keyword>
<evidence type="ECO:0000313" key="5">
    <source>
        <dbReference type="Proteomes" id="UP000199444"/>
    </source>
</evidence>